<evidence type="ECO:0000256" key="2">
    <source>
        <dbReference type="ARBA" id="ARBA00005189"/>
    </source>
</evidence>
<dbReference type="Proteomes" id="UP000886842">
    <property type="component" value="Unassembled WGS sequence"/>
</dbReference>
<comment type="catalytic activity">
    <reaction evidence="17">
        <text>(2E)-hexenoyl-CoA + NADPH + H(+) = hexanoyl-CoA + NADP(+)</text>
        <dbReference type="Rhea" id="RHEA:44956"/>
        <dbReference type="ChEBI" id="CHEBI:15378"/>
        <dbReference type="ChEBI" id="CHEBI:57783"/>
        <dbReference type="ChEBI" id="CHEBI:58349"/>
        <dbReference type="ChEBI" id="CHEBI:62077"/>
        <dbReference type="ChEBI" id="CHEBI:62620"/>
    </reaction>
    <physiologicalReaction direction="left-to-right" evidence="17">
        <dbReference type="Rhea" id="RHEA:44957"/>
    </physiologicalReaction>
</comment>
<dbReference type="EC" id="1.3.1.38" evidence="13"/>
<comment type="pathway">
    <text evidence="2">Lipid metabolism.</text>
</comment>
<evidence type="ECO:0000256" key="4">
    <source>
        <dbReference type="ARBA" id="ARBA00022553"/>
    </source>
</evidence>
<evidence type="ECO:0000256" key="16">
    <source>
        <dbReference type="ARBA" id="ARBA00048686"/>
    </source>
</evidence>
<evidence type="ECO:0000313" key="22">
    <source>
        <dbReference type="EMBL" id="HIT74567.1"/>
    </source>
</evidence>
<dbReference type="Gene3D" id="3.40.50.720">
    <property type="entry name" value="NAD(P)-binding Rossmann-like Domain"/>
    <property type="match status" value="1"/>
</dbReference>
<dbReference type="PANTHER" id="PTHR24317">
    <property type="entry name" value="PEROXISOMAL TRANS-2-ENOYL-COA REDUCTASE"/>
    <property type="match status" value="1"/>
</dbReference>
<keyword evidence="9" id="KW-0576">Peroxisome</keyword>
<dbReference type="GO" id="GO:0006633">
    <property type="term" value="P:fatty acid biosynthetic process"/>
    <property type="evidence" value="ECO:0007669"/>
    <property type="project" value="UniProtKB-KW"/>
</dbReference>
<feature type="region of interest" description="Disordered" evidence="21">
    <location>
        <begin position="37"/>
        <end position="60"/>
    </location>
</feature>
<reference evidence="22" key="2">
    <citation type="journal article" date="2021" name="PeerJ">
        <title>Extensive microbial diversity within the chicken gut microbiome revealed by metagenomics and culture.</title>
        <authorList>
            <person name="Gilroy R."/>
            <person name="Ravi A."/>
            <person name="Getino M."/>
            <person name="Pursley I."/>
            <person name="Horton D.L."/>
            <person name="Alikhan N.F."/>
            <person name="Baker D."/>
            <person name="Gharbi K."/>
            <person name="Hall N."/>
            <person name="Watson M."/>
            <person name="Adriaenssens E.M."/>
            <person name="Foster-Nyarko E."/>
            <person name="Jarju S."/>
            <person name="Secka A."/>
            <person name="Antonio M."/>
            <person name="Oren A."/>
            <person name="Chaudhuri R.R."/>
            <person name="La Ragione R."/>
            <person name="Hildebrand F."/>
            <person name="Pallen M.J."/>
        </authorList>
    </citation>
    <scope>NUCLEOTIDE SEQUENCE</scope>
    <source>
        <strain evidence="22">ChiGjej1B1-24693</strain>
    </source>
</reference>
<dbReference type="InterPro" id="IPR052388">
    <property type="entry name" value="Peroxisomal_t2-enoyl-CoA_red"/>
</dbReference>
<evidence type="ECO:0000256" key="11">
    <source>
        <dbReference type="ARBA" id="ARBA00037124"/>
    </source>
</evidence>
<evidence type="ECO:0000256" key="1">
    <source>
        <dbReference type="ARBA" id="ARBA00004275"/>
    </source>
</evidence>
<evidence type="ECO:0000256" key="17">
    <source>
        <dbReference type="ARBA" id="ARBA00049108"/>
    </source>
</evidence>
<name>A0A9D1KMA7_9ACTN</name>
<dbReference type="InterPro" id="IPR002347">
    <property type="entry name" value="SDR_fam"/>
</dbReference>
<keyword evidence="5" id="KW-0276">Fatty acid metabolism</keyword>
<accession>A0A9D1KMA7</accession>
<comment type="catalytic activity">
    <reaction evidence="16">
        <text>(2E)-tetradecenoyl-CoA + NADPH + H(+) = tetradecanoyl-CoA + NADP(+)</text>
        <dbReference type="Rhea" id="RHEA:44968"/>
        <dbReference type="ChEBI" id="CHEBI:15378"/>
        <dbReference type="ChEBI" id="CHEBI:57385"/>
        <dbReference type="ChEBI" id="CHEBI:57783"/>
        <dbReference type="ChEBI" id="CHEBI:58349"/>
        <dbReference type="ChEBI" id="CHEBI:61405"/>
    </reaction>
    <physiologicalReaction direction="left-to-right" evidence="16">
        <dbReference type="Rhea" id="RHEA:44969"/>
    </physiologicalReaction>
</comment>
<dbReference type="PRINTS" id="PR00081">
    <property type="entry name" value="GDHRDH"/>
</dbReference>
<dbReference type="Pfam" id="PF13561">
    <property type="entry name" value="adh_short_C2"/>
    <property type="match status" value="1"/>
</dbReference>
<keyword evidence="10" id="KW-0275">Fatty acid biosynthesis</keyword>
<evidence type="ECO:0000256" key="6">
    <source>
        <dbReference type="ARBA" id="ARBA00022857"/>
    </source>
</evidence>
<comment type="caution">
    <text evidence="22">The sequence shown here is derived from an EMBL/GenBank/DDBJ whole genome shotgun (WGS) entry which is preliminary data.</text>
</comment>
<evidence type="ECO:0000256" key="9">
    <source>
        <dbReference type="ARBA" id="ARBA00023140"/>
    </source>
</evidence>
<evidence type="ECO:0000256" key="3">
    <source>
        <dbReference type="ARBA" id="ARBA00022516"/>
    </source>
</evidence>
<sequence length="101" mass="10574">VDAMTRSLAVSYGSKGIRANSVAPGRIRTETVDAWIDSADDPAERQRDLDTGPPLGRMGGPAEIGDVVAFLLSERASYLTGQSIAVDGGWTAQFGTPPPIT</sequence>
<comment type="catalytic activity">
    <reaction evidence="19">
        <text>(2E)-decenoyl-CoA + NADPH + H(+) = decanoyl-CoA + NADP(+)</text>
        <dbReference type="Rhea" id="RHEA:44960"/>
        <dbReference type="ChEBI" id="CHEBI:15378"/>
        <dbReference type="ChEBI" id="CHEBI:57783"/>
        <dbReference type="ChEBI" id="CHEBI:58349"/>
        <dbReference type="ChEBI" id="CHEBI:61406"/>
        <dbReference type="ChEBI" id="CHEBI:61430"/>
    </reaction>
    <physiologicalReaction direction="left-to-right" evidence="19">
        <dbReference type="Rhea" id="RHEA:44961"/>
    </physiologicalReaction>
</comment>
<evidence type="ECO:0000256" key="21">
    <source>
        <dbReference type="SAM" id="MobiDB-lite"/>
    </source>
</evidence>
<comment type="subunit">
    <text evidence="12">Interacts with PEX5, probably required to target it into peroxisomes.</text>
</comment>
<gene>
    <name evidence="22" type="ORF">IAA98_03190</name>
</gene>
<dbReference type="SUPFAM" id="SSF51735">
    <property type="entry name" value="NAD(P)-binding Rossmann-fold domains"/>
    <property type="match status" value="1"/>
</dbReference>
<keyword evidence="7" id="KW-0560">Oxidoreductase</keyword>
<evidence type="ECO:0000256" key="8">
    <source>
        <dbReference type="ARBA" id="ARBA00023098"/>
    </source>
</evidence>
<keyword evidence="8" id="KW-0443">Lipid metabolism</keyword>
<dbReference type="InterPro" id="IPR036291">
    <property type="entry name" value="NAD(P)-bd_dom_sf"/>
</dbReference>
<protein>
    <recommendedName>
        <fullName evidence="14">Peroxisomal trans-2-enoyl-CoA reductase</fullName>
        <ecNumber evidence="13">1.3.1.38</ecNumber>
    </recommendedName>
</protein>
<comment type="catalytic activity">
    <reaction evidence="15">
        <text>(2E)-dodecenoyl-CoA + NADPH + H(+) = dodecanoyl-CoA + NADP(+)</text>
        <dbReference type="Rhea" id="RHEA:44964"/>
        <dbReference type="ChEBI" id="CHEBI:15378"/>
        <dbReference type="ChEBI" id="CHEBI:57330"/>
        <dbReference type="ChEBI" id="CHEBI:57375"/>
        <dbReference type="ChEBI" id="CHEBI:57783"/>
        <dbReference type="ChEBI" id="CHEBI:58349"/>
    </reaction>
    <physiologicalReaction direction="left-to-right" evidence="15">
        <dbReference type="Rhea" id="RHEA:44965"/>
    </physiologicalReaction>
</comment>
<evidence type="ECO:0000256" key="19">
    <source>
        <dbReference type="ARBA" id="ARBA00049386"/>
    </source>
</evidence>
<comment type="function">
    <text evidence="11">Participates in chain elongation of fatty acids. Catalyzes the reduction of trans-2-enoyl-CoAs of varying chain lengths from 6:1 to 16:1, having maximum activity with 10:1 CoA. Has no 2,4-dienoyl-CoA reductase activity.</text>
</comment>
<dbReference type="AlphaFoldDB" id="A0A9D1KMA7"/>
<reference evidence="22" key="1">
    <citation type="submission" date="2020-10" db="EMBL/GenBank/DDBJ databases">
        <authorList>
            <person name="Gilroy R."/>
        </authorList>
    </citation>
    <scope>NUCLEOTIDE SEQUENCE</scope>
    <source>
        <strain evidence="22">ChiGjej1B1-24693</strain>
    </source>
</reference>
<dbReference type="PANTHER" id="PTHR24317:SF7">
    <property type="entry name" value="PEROXISOMAL TRANS-2-ENOYL-COA REDUCTASE"/>
    <property type="match status" value="1"/>
</dbReference>
<evidence type="ECO:0000256" key="5">
    <source>
        <dbReference type="ARBA" id="ARBA00022832"/>
    </source>
</evidence>
<evidence type="ECO:0000256" key="7">
    <source>
        <dbReference type="ARBA" id="ARBA00023002"/>
    </source>
</evidence>
<comment type="catalytic activity">
    <reaction evidence="20">
        <text>(2E)-octenoyl-CoA + NADPH + H(+) = octanoyl-CoA + NADP(+)</text>
        <dbReference type="Rhea" id="RHEA:44952"/>
        <dbReference type="ChEBI" id="CHEBI:15378"/>
        <dbReference type="ChEBI" id="CHEBI:57386"/>
        <dbReference type="ChEBI" id="CHEBI:57783"/>
        <dbReference type="ChEBI" id="CHEBI:58349"/>
        <dbReference type="ChEBI" id="CHEBI:62242"/>
    </reaction>
    <physiologicalReaction direction="left-to-right" evidence="20">
        <dbReference type="Rhea" id="RHEA:44953"/>
    </physiologicalReaction>
</comment>
<organism evidence="22 23">
    <name type="scientific">Candidatus Avipropionibacterium avicola</name>
    <dbReference type="NCBI Taxonomy" id="2840701"/>
    <lineage>
        <taxon>Bacteria</taxon>
        <taxon>Bacillati</taxon>
        <taxon>Actinomycetota</taxon>
        <taxon>Actinomycetes</taxon>
        <taxon>Propionibacteriales</taxon>
        <taxon>Propionibacteriaceae</taxon>
        <taxon>Propionibacteriaceae incertae sedis</taxon>
        <taxon>Candidatus Avipropionibacterium</taxon>
    </lineage>
</organism>
<evidence type="ECO:0000256" key="20">
    <source>
        <dbReference type="ARBA" id="ARBA00049559"/>
    </source>
</evidence>
<dbReference type="EMBL" id="DVLP01000089">
    <property type="protein sequence ID" value="HIT74567.1"/>
    <property type="molecule type" value="Genomic_DNA"/>
</dbReference>
<dbReference type="GO" id="GO:0019166">
    <property type="term" value="F:trans-2-enoyl-CoA reductase (NADPH) activity"/>
    <property type="evidence" value="ECO:0007669"/>
    <property type="project" value="UniProtKB-EC"/>
</dbReference>
<evidence type="ECO:0000256" key="14">
    <source>
        <dbReference type="ARBA" id="ARBA00041063"/>
    </source>
</evidence>
<evidence type="ECO:0000256" key="13">
    <source>
        <dbReference type="ARBA" id="ARBA00038849"/>
    </source>
</evidence>
<evidence type="ECO:0000256" key="10">
    <source>
        <dbReference type="ARBA" id="ARBA00023160"/>
    </source>
</evidence>
<keyword evidence="3" id="KW-0444">Lipid biosynthesis</keyword>
<comment type="subcellular location">
    <subcellularLocation>
        <location evidence="1">Peroxisome</location>
    </subcellularLocation>
</comment>
<keyword evidence="6" id="KW-0521">NADP</keyword>
<evidence type="ECO:0000256" key="18">
    <source>
        <dbReference type="ARBA" id="ARBA00049251"/>
    </source>
</evidence>
<keyword evidence="4" id="KW-0597">Phosphoprotein</keyword>
<feature type="non-terminal residue" evidence="22">
    <location>
        <position position="1"/>
    </location>
</feature>
<evidence type="ECO:0000256" key="12">
    <source>
        <dbReference type="ARBA" id="ARBA00038622"/>
    </source>
</evidence>
<evidence type="ECO:0000313" key="23">
    <source>
        <dbReference type="Proteomes" id="UP000886842"/>
    </source>
</evidence>
<comment type="catalytic activity">
    <reaction evidence="18">
        <text>a (2E)-enoyl-CoA + NADPH + H(+) = a 2,3-saturated acyl-CoA + NADP(+)</text>
        <dbReference type="Rhea" id="RHEA:33763"/>
        <dbReference type="ChEBI" id="CHEBI:15378"/>
        <dbReference type="ChEBI" id="CHEBI:57783"/>
        <dbReference type="ChEBI" id="CHEBI:58349"/>
        <dbReference type="ChEBI" id="CHEBI:58856"/>
        <dbReference type="ChEBI" id="CHEBI:65111"/>
        <dbReference type="EC" id="1.3.1.38"/>
    </reaction>
    <physiologicalReaction direction="left-to-right" evidence="18">
        <dbReference type="Rhea" id="RHEA:33764"/>
    </physiologicalReaction>
</comment>
<proteinExistence type="predicted"/>
<evidence type="ECO:0000256" key="15">
    <source>
        <dbReference type="ARBA" id="ARBA00047570"/>
    </source>
</evidence>